<dbReference type="PANTHER" id="PTHR13789:SF268">
    <property type="entry name" value="5-METHYLPHENAZINE-1-CARBOXYLATE 1-MONOOXYGENASE"/>
    <property type="match status" value="1"/>
</dbReference>
<dbReference type="Pfam" id="PF01494">
    <property type="entry name" value="FAD_binding_3"/>
    <property type="match status" value="1"/>
</dbReference>
<dbReference type="InterPro" id="IPR036188">
    <property type="entry name" value="FAD/NAD-bd_sf"/>
</dbReference>
<evidence type="ECO:0000259" key="3">
    <source>
        <dbReference type="Pfam" id="PF01494"/>
    </source>
</evidence>
<dbReference type="SUPFAM" id="SSF54373">
    <property type="entry name" value="FAD-linked reductases, C-terminal domain"/>
    <property type="match status" value="1"/>
</dbReference>
<dbReference type="InterPro" id="IPR050493">
    <property type="entry name" value="FAD-dep_Monooxygenase_BioMet"/>
</dbReference>
<dbReference type="SUPFAM" id="SSF51905">
    <property type="entry name" value="FAD/NAD(P)-binding domain"/>
    <property type="match status" value="1"/>
</dbReference>
<name>A0ABS2J6M8_9ACTN</name>
<dbReference type="PANTHER" id="PTHR13789">
    <property type="entry name" value="MONOOXYGENASE"/>
    <property type="match status" value="1"/>
</dbReference>
<accession>A0ABS2J6M8</accession>
<evidence type="ECO:0000313" key="5">
    <source>
        <dbReference type="Proteomes" id="UP000809587"/>
    </source>
</evidence>
<evidence type="ECO:0000256" key="1">
    <source>
        <dbReference type="ARBA" id="ARBA00023002"/>
    </source>
</evidence>
<proteinExistence type="predicted"/>
<comment type="caution">
    <text evidence="4">The sequence shown here is derived from an EMBL/GenBank/DDBJ whole genome shotgun (WGS) entry which is preliminary data.</text>
</comment>
<sequence>MRVLIAGGGIGGLTLALSLHAVGITDIRVVEAAPAIRPLGVGLNILPNAVRELAELGLLDELSAVGVQTGELSYYNRFGSLIWNEPRGRAAGYRWPQLSIHRGRLQLVLLDEVRRRLGDETVVADARVRDFDIRADDSVRVIVDHPAAGGVGEFDADVMVGADGINSAVRAALYPDEGEPPWNGLLVWRGSAWRTPFLNGSTMIIAGDERRRAVVYPMSRPAGPGQPVLMNWALARPAAEQDRPARADWNRRVEPDSFLSDFADLRFDWLDVPELVRAGGEAFVYPMVDRDPLPRWTFGPVTLLGDAAHAMYPMGSNGATQSIVDARVLAFCLARHADPVAALVEYEQRRRPVTTDLQERNRQLGPELVISLAARLAPDGFTDVHEVISAGELAEISDRYARSGGFDVTTVNDRPSYDVPDAARVVLP</sequence>
<dbReference type="InterPro" id="IPR002938">
    <property type="entry name" value="FAD-bd"/>
</dbReference>
<keyword evidence="5" id="KW-1185">Reference proteome</keyword>
<keyword evidence="1" id="KW-0560">Oxidoreductase</keyword>
<feature type="domain" description="FAD-binding" evidence="3">
    <location>
        <begin position="2"/>
        <end position="359"/>
    </location>
</feature>
<dbReference type="PRINTS" id="PR00420">
    <property type="entry name" value="RNGMNOXGNASE"/>
</dbReference>
<dbReference type="NCBIfam" id="NF005720">
    <property type="entry name" value="PRK07538.1"/>
    <property type="match status" value="1"/>
</dbReference>
<reference evidence="4 5" key="1">
    <citation type="submission" date="2021-02" db="EMBL/GenBank/DDBJ databases">
        <authorList>
            <person name="Lee D.-H."/>
        </authorList>
    </citation>
    <scope>NUCLEOTIDE SEQUENCE [LARGE SCALE GENOMIC DNA]</scope>
    <source>
        <strain evidence="4 5">MMS20-R2-29</strain>
    </source>
</reference>
<evidence type="ECO:0000313" key="4">
    <source>
        <dbReference type="EMBL" id="MBM7081363.1"/>
    </source>
</evidence>
<protein>
    <submittedName>
        <fullName evidence="4">Flavin-dependent oxidoreductase</fullName>
    </submittedName>
</protein>
<dbReference type="RefSeq" id="WP_204956716.1">
    <property type="nucleotide sequence ID" value="NZ_JAFEUO010000001.1"/>
</dbReference>
<dbReference type="Proteomes" id="UP000809587">
    <property type="component" value="Unassembled WGS sequence"/>
</dbReference>
<organism evidence="4 5">
    <name type="scientific">Micromonospora humidisoli</name>
    <dbReference type="NCBI Taxonomy" id="2807622"/>
    <lineage>
        <taxon>Bacteria</taxon>
        <taxon>Bacillati</taxon>
        <taxon>Actinomycetota</taxon>
        <taxon>Actinomycetes</taxon>
        <taxon>Micromonosporales</taxon>
        <taxon>Micromonosporaceae</taxon>
        <taxon>Micromonospora</taxon>
    </lineage>
</organism>
<keyword evidence="2" id="KW-0503">Monooxygenase</keyword>
<dbReference type="Gene3D" id="3.30.9.30">
    <property type="match status" value="1"/>
</dbReference>
<evidence type="ECO:0000256" key="2">
    <source>
        <dbReference type="ARBA" id="ARBA00023033"/>
    </source>
</evidence>
<dbReference type="Gene3D" id="3.50.50.60">
    <property type="entry name" value="FAD/NAD(P)-binding domain"/>
    <property type="match status" value="1"/>
</dbReference>
<dbReference type="EMBL" id="JAFEUO010000001">
    <property type="protein sequence ID" value="MBM7081363.1"/>
    <property type="molecule type" value="Genomic_DNA"/>
</dbReference>
<gene>
    <name evidence="4" type="ORF">JQN84_02220</name>
</gene>